<dbReference type="RefSeq" id="WP_251411899.1">
    <property type="nucleotide sequence ID" value="NZ_JAMQGM010000017.1"/>
</dbReference>
<dbReference type="InterPro" id="IPR021373">
    <property type="entry name" value="DUF2993"/>
</dbReference>
<sequence>MRALRILLVTAVILGGLFVAADRLAVHFAEKKVAERIRGTQQLAGNPEVEIKGFPFLTQVADRELDEVDIDLDGMTASAAGRSLRISELTAVMHRVQLSSDYSSGTAQEVTGSARLGYKDLSRAAEDGVSVAYGGKDDAGKPQVKVTASVNVPVVGTVKRSVVSRVSVTGGDTVRLRADAVPGENIPGLERLVRSRIDFGRQIAGLPQGVRLDKVVATPKGIDITVTGTKVRLGG</sequence>
<gene>
    <name evidence="1" type="ORF">M1E25_08040</name>
</gene>
<keyword evidence="2" id="KW-1185">Reference proteome</keyword>
<organism evidence="1 2">
    <name type="scientific">Streptomyces meridianus</name>
    <dbReference type="NCBI Taxonomy" id="2938945"/>
    <lineage>
        <taxon>Bacteria</taxon>
        <taxon>Bacillati</taxon>
        <taxon>Actinomycetota</taxon>
        <taxon>Actinomycetes</taxon>
        <taxon>Kitasatosporales</taxon>
        <taxon>Streptomycetaceae</taxon>
        <taxon>Streptomyces</taxon>
    </lineage>
</organism>
<dbReference type="Proteomes" id="UP001167160">
    <property type="component" value="Unassembled WGS sequence"/>
</dbReference>
<proteinExistence type="predicted"/>
<dbReference type="Pfam" id="PF11209">
    <property type="entry name" value="LmeA"/>
    <property type="match status" value="1"/>
</dbReference>
<evidence type="ECO:0000313" key="2">
    <source>
        <dbReference type="Proteomes" id="UP001167160"/>
    </source>
</evidence>
<evidence type="ECO:0000313" key="1">
    <source>
        <dbReference type="EMBL" id="MCM2577301.1"/>
    </source>
</evidence>
<accession>A0ABT0X428</accession>
<comment type="caution">
    <text evidence="1">The sequence shown here is derived from an EMBL/GenBank/DDBJ whole genome shotgun (WGS) entry which is preliminary data.</text>
</comment>
<reference evidence="1" key="1">
    <citation type="journal article" date="2023" name="Int. J. Syst. Evol. Microbiol.">
        <title>Streptomyces meridianus sp. nov. isolated from brackish water of the Tagus estuary in Alcochete, Portugal.</title>
        <authorList>
            <person name="Santos J.D.N."/>
            <person name="Klimek D."/>
            <person name="Calusinska M."/>
            <person name="Lobo Da Cunha A."/>
            <person name="Catita J."/>
            <person name="Goncalves H."/>
            <person name="Gonzalez I."/>
            <person name="Reyes F."/>
            <person name="Lage O.M."/>
        </authorList>
    </citation>
    <scope>NUCLEOTIDE SEQUENCE</scope>
    <source>
        <strain evidence="1">MTZ3.1</strain>
    </source>
</reference>
<name>A0ABT0X428_9ACTN</name>
<protein>
    <submittedName>
        <fullName evidence="1">DUF2993 domain-containing protein</fullName>
    </submittedName>
</protein>
<dbReference type="EMBL" id="JAMQGM010000017">
    <property type="protein sequence ID" value="MCM2577301.1"/>
    <property type="molecule type" value="Genomic_DNA"/>
</dbReference>